<protein>
    <submittedName>
        <fullName evidence="2">Transcriptional regulator</fullName>
    </submittedName>
</protein>
<feature type="domain" description="HTH cro/C1-type" evidence="1">
    <location>
        <begin position="43"/>
        <end position="97"/>
    </location>
</feature>
<reference evidence="3" key="1">
    <citation type="submission" date="2017-08" db="EMBL/GenBank/DDBJ databases">
        <title>A dynamic microbial community with high functional redundancy inhabits the cold, oxic subseafloor aquifer.</title>
        <authorList>
            <person name="Tully B.J."/>
            <person name="Wheat C.G."/>
            <person name="Glazer B.T."/>
            <person name="Huber J.A."/>
        </authorList>
    </citation>
    <scope>NUCLEOTIDE SEQUENCE [LARGE SCALE GENOMIC DNA]</scope>
</reference>
<dbReference type="GO" id="GO:0003677">
    <property type="term" value="F:DNA binding"/>
    <property type="evidence" value="ECO:0007669"/>
    <property type="project" value="InterPro"/>
</dbReference>
<name>A0A2A5B9E5_9GAMM</name>
<evidence type="ECO:0000313" key="3">
    <source>
        <dbReference type="Proteomes" id="UP000218327"/>
    </source>
</evidence>
<comment type="caution">
    <text evidence="2">The sequence shown here is derived from an EMBL/GenBank/DDBJ whole genome shotgun (WGS) entry which is preliminary data.</text>
</comment>
<proteinExistence type="predicted"/>
<dbReference type="SMART" id="SM00530">
    <property type="entry name" value="HTH_XRE"/>
    <property type="match status" value="1"/>
</dbReference>
<dbReference type="InterPro" id="IPR010982">
    <property type="entry name" value="Lambda_DNA-bd_dom_sf"/>
</dbReference>
<dbReference type="PROSITE" id="PS50943">
    <property type="entry name" value="HTH_CROC1"/>
    <property type="match status" value="1"/>
</dbReference>
<dbReference type="CDD" id="cd00093">
    <property type="entry name" value="HTH_XRE"/>
    <property type="match status" value="1"/>
</dbReference>
<dbReference type="Gene3D" id="1.10.260.40">
    <property type="entry name" value="lambda repressor-like DNA-binding domains"/>
    <property type="match status" value="1"/>
</dbReference>
<evidence type="ECO:0000313" key="2">
    <source>
        <dbReference type="EMBL" id="PCJ28214.1"/>
    </source>
</evidence>
<dbReference type="Pfam" id="PF01381">
    <property type="entry name" value="HTH_3"/>
    <property type="match status" value="1"/>
</dbReference>
<dbReference type="EMBL" id="NVVJ01000003">
    <property type="protein sequence ID" value="PCJ28214.1"/>
    <property type="molecule type" value="Genomic_DNA"/>
</dbReference>
<evidence type="ECO:0000259" key="1">
    <source>
        <dbReference type="PROSITE" id="PS50943"/>
    </source>
</evidence>
<dbReference type="Proteomes" id="UP000218327">
    <property type="component" value="Unassembled WGS sequence"/>
</dbReference>
<dbReference type="AlphaFoldDB" id="A0A2A5B9E5"/>
<dbReference type="InterPro" id="IPR001387">
    <property type="entry name" value="Cro/C1-type_HTH"/>
</dbReference>
<accession>A0A2A5B9E5</accession>
<organism evidence="2 3">
    <name type="scientific">SAR86 cluster bacterium</name>
    <dbReference type="NCBI Taxonomy" id="2030880"/>
    <lineage>
        <taxon>Bacteria</taxon>
        <taxon>Pseudomonadati</taxon>
        <taxon>Pseudomonadota</taxon>
        <taxon>Gammaproteobacteria</taxon>
        <taxon>SAR86 cluster</taxon>
    </lineage>
</organism>
<gene>
    <name evidence="2" type="ORF">COA96_01525</name>
</gene>
<dbReference type="SUPFAM" id="SSF47413">
    <property type="entry name" value="lambda repressor-like DNA-binding domains"/>
    <property type="match status" value="1"/>
</dbReference>
<sequence length="102" mass="11104">MKAAKRTKLEANGWKIGSADEFLNLSPEESVYIELKLSLSKSLKQRRSKENLSQVEFAKLVKTSQSRVAKMEAGDPSVSIDLLVKSLIALGASPKDLANAIS</sequence>